<comment type="caution">
    <text evidence="2">The sequence shown here is derived from an EMBL/GenBank/DDBJ whole genome shotgun (WGS) entry which is preliminary data.</text>
</comment>
<evidence type="ECO:0000256" key="1">
    <source>
        <dbReference type="SAM" id="MobiDB-lite"/>
    </source>
</evidence>
<feature type="region of interest" description="Disordered" evidence="1">
    <location>
        <begin position="207"/>
        <end position="249"/>
    </location>
</feature>
<proteinExistence type="predicted"/>
<feature type="compositionally biased region" description="Polar residues" evidence="1">
    <location>
        <begin position="526"/>
        <end position="535"/>
    </location>
</feature>
<dbReference type="AlphaFoldDB" id="A0A4R0RMD4"/>
<organism evidence="2 3">
    <name type="scientific">Steccherinum ochraceum</name>
    <dbReference type="NCBI Taxonomy" id="92696"/>
    <lineage>
        <taxon>Eukaryota</taxon>
        <taxon>Fungi</taxon>
        <taxon>Dikarya</taxon>
        <taxon>Basidiomycota</taxon>
        <taxon>Agaricomycotina</taxon>
        <taxon>Agaricomycetes</taxon>
        <taxon>Polyporales</taxon>
        <taxon>Steccherinaceae</taxon>
        <taxon>Steccherinum</taxon>
    </lineage>
</organism>
<dbReference type="Proteomes" id="UP000292702">
    <property type="component" value="Unassembled WGS sequence"/>
</dbReference>
<reference evidence="2 3" key="1">
    <citation type="submission" date="2018-11" db="EMBL/GenBank/DDBJ databases">
        <title>Genome assembly of Steccherinum ochraceum LE-BIN_3174, the white-rot fungus of the Steccherinaceae family (The Residual Polyporoid clade, Polyporales, Basidiomycota).</title>
        <authorList>
            <person name="Fedorova T.V."/>
            <person name="Glazunova O.A."/>
            <person name="Landesman E.O."/>
            <person name="Moiseenko K.V."/>
            <person name="Psurtseva N.V."/>
            <person name="Savinova O.S."/>
            <person name="Shakhova N.V."/>
            <person name="Tyazhelova T.V."/>
            <person name="Vasina D.V."/>
        </authorList>
    </citation>
    <scope>NUCLEOTIDE SEQUENCE [LARGE SCALE GENOMIC DNA]</scope>
    <source>
        <strain evidence="2 3">LE-BIN_3174</strain>
    </source>
</reference>
<accession>A0A4R0RMD4</accession>
<evidence type="ECO:0000313" key="2">
    <source>
        <dbReference type="EMBL" id="TCD63464.1"/>
    </source>
</evidence>
<dbReference type="EMBL" id="RWJN01000296">
    <property type="protein sequence ID" value="TCD63464.1"/>
    <property type="molecule type" value="Genomic_DNA"/>
</dbReference>
<evidence type="ECO:0000313" key="3">
    <source>
        <dbReference type="Proteomes" id="UP000292702"/>
    </source>
</evidence>
<gene>
    <name evidence="2" type="ORF">EIP91_005373</name>
</gene>
<feature type="region of interest" description="Disordered" evidence="1">
    <location>
        <begin position="506"/>
        <end position="555"/>
    </location>
</feature>
<feature type="region of interest" description="Disordered" evidence="1">
    <location>
        <begin position="131"/>
        <end position="194"/>
    </location>
</feature>
<keyword evidence="3" id="KW-1185">Reference proteome</keyword>
<protein>
    <submittedName>
        <fullName evidence="2">Uncharacterized protein</fullName>
    </submittedName>
</protein>
<sequence length="555" mass="60489">MPSSSMDFDSLSETERALAICANRLLEALCRLPAKDSLQYLGWETRFYGEIAKIRELQQQESTSRVHALVVSALLCYAESPTTPNISTISVGDPQVLNSSYHRAGQCYQVFNSNWGHGDELWWNKFSSTRQPSDVLGKSPPIDHGSNTTGRKRRQEATVDWVADSEDEPEITKPTVHPSKRAKKAPEVTLDEPGKYELATAAPIAPKGLFKENPSEAVATSRKSSRLHSKQNPGAKAAQSPDRGKKGSLTGAVTSKVTMANGHLDLASTSSAAQSNDLNDVYDRIGRGAHPKVKYLEELGVPVEFNSIVTCSGCRLRGTPCVFDLRLSWNCLFCWGLQRRCDLTSNYHNEAVGPKGDAAIVLMAEYHATLFKMQKEGRKSFPERARTVKRLPLSDQKRTYLMSREGAVHDKKAKKIEYGNAGRGFMKTTAVAERSRASALTHPIKTTNGVEVHAGGTASISSHEQEVNPTDEAIVEQQTALKYSDFERLTEMLLARVDSRLMAHGSALGNSMGPPSQPGNAVIDPTNLSTVDKSASGSGSLKREGSSSSQPRSAV</sequence>
<dbReference type="OrthoDB" id="3319028at2759"/>
<name>A0A4R0RMD4_9APHY</name>